<sequence length="43" mass="5217">MKRLGSIIILYPTSVRTFRRHIIRRNFITSRIVCRFAKPRSKK</sequence>
<dbReference type="Proteomes" id="UP000003294">
    <property type="component" value="Unassembled WGS sequence"/>
</dbReference>
<accession>D0W5I5</accession>
<evidence type="ECO:0000313" key="1">
    <source>
        <dbReference type="EMBL" id="EEZ70912.1"/>
    </source>
</evidence>
<evidence type="ECO:0000313" key="2">
    <source>
        <dbReference type="Proteomes" id="UP000003294"/>
    </source>
</evidence>
<reference evidence="1 2" key="1">
    <citation type="submission" date="2009-10" db="EMBL/GenBank/DDBJ databases">
        <authorList>
            <person name="Weinstock G."/>
            <person name="Sodergren E."/>
            <person name="Clifton S."/>
            <person name="Fulton L."/>
            <person name="Fulton B."/>
            <person name="Courtney L."/>
            <person name="Fronick C."/>
            <person name="Harrison M."/>
            <person name="Strong C."/>
            <person name="Farmer C."/>
            <person name="Delahaunty K."/>
            <person name="Markovic C."/>
            <person name="Hall O."/>
            <person name="Minx P."/>
            <person name="Tomlinson C."/>
            <person name="Mitreva M."/>
            <person name="Nelson J."/>
            <person name="Hou S."/>
            <person name="Wollam A."/>
            <person name="Pepin K.H."/>
            <person name="Johnson M."/>
            <person name="Bhonagiri V."/>
            <person name="Nash W.E."/>
            <person name="Warren W."/>
            <person name="Chinwalla A."/>
            <person name="Mardis E.R."/>
            <person name="Wilson R.K."/>
        </authorList>
    </citation>
    <scope>NUCLEOTIDE SEQUENCE [LARGE SCALE GENOMIC DNA]</scope>
    <source>
        <strain evidence="1 2">ATCC 14685</strain>
    </source>
</reference>
<organism evidence="1 2">
    <name type="scientific">Neisseria cinerea ATCC 14685</name>
    <dbReference type="NCBI Taxonomy" id="546262"/>
    <lineage>
        <taxon>Bacteria</taxon>
        <taxon>Pseudomonadati</taxon>
        <taxon>Pseudomonadota</taxon>
        <taxon>Betaproteobacteria</taxon>
        <taxon>Neisseriales</taxon>
        <taxon>Neisseriaceae</taxon>
        <taxon>Neisseria</taxon>
    </lineage>
</organism>
<protein>
    <submittedName>
        <fullName evidence="1">Uncharacterized protein</fullName>
    </submittedName>
</protein>
<gene>
    <name evidence="1" type="ORF">NEICINOT_04951</name>
</gene>
<proteinExistence type="predicted"/>
<name>D0W5I5_NEICI</name>
<dbReference type="AlphaFoldDB" id="D0W5I5"/>
<comment type="caution">
    <text evidence="1">The sequence shown here is derived from an EMBL/GenBank/DDBJ whole genome shotgun (WGS) entry which is preliminary data.</text>
</comment>
<dbReference type="EMBL" id="ACDY02000015">
    <property type="protein sequence ID" value="EEZ70912.1"/>
    <property type="molecule type" value="Genomic_DNA"/>
</dbReference>